<dbReference type="SUPFAM" id="SSF52402">
    <property type="entry name" value="Adenine nucleotide alpha hydrolases-like"/>
    <property type="match status" value="1"/>
</dbReference>
<evidence type="ECO:0008006" key="4">
    <source>
        <dbReference type="Google" id="ProtNLM"/>
    </source>
</evidence>
<evidence type="ECO:0000313" key="2">
    <source>
        <dbReference type="EMBL" id="KAK2066655.1"/>
    </source>
</evidence>
<dbReference type="AlphaFoldDB" id="A0AAD9HX89"/>
<name>A0AAD9HX89_9PEZI</name>
<dbReference type="InterPro" id="IPR014729">
    <property type="entry name" value="Rossmann-like_a/b/a_fold"/>
</dbReference>
<organism evidence="2 3">
    <name type="scientific">Phyllachora maydis</name>
    <dbReference type="NCBI Taxonomy" id="1825666"/>
    <lineage>
        <taxon>Eukaryota</taxon>
        <taxon>Fungi</taxon>
        <taxon>Dikarya</taxon>
        <taxon>Ascomycota</taxon>
        <taxon>Pezizomycotina</taxon>
        <taxon>Sordariomycetes</taxon>
        <taxon>Sordariomycetidae</taxon>
        <taxon>Phyllachorales</taxon>
        <taxon>Phyllachoraceae</taxon>
        <taxon>Phyllachora</taxon>
    </lineage>
</organism>
<dbReference type="EMBL" id="JAQQPM010000001">
    <property type="protein sequence ID" value="KAK2066655.1"/>
    <property type="molecule type" value="Genomic_DNA"/>
</dbReference>
<dbReference type="PANTHER" id="PTHR47815:SF1">
    <property type="entry name" value="UNIVERSAL STRESS PROTEIN A FAMILY PROTEIN C25B2.10"/>
    <property type="match status" value="1"/>
</dbReference>
<dbReference type="Gene3D" id="3.40.50.620">
    <property type="entry name" value="HUPs"/>
    <property type="match status" value="1"/>
</dbReference>
<evidence type="ECO:0000256" key="1">
    <source>
        <dbReference type="SAM" id="MobiDB-lite"/>
    </source>
</evidence>
<feature type="compositionally biased region" description="Acidic residues" evidence="1">
    <location>
        <begin position="308"/>
        <end position="323"/>
    </location>
</feature>
<feature type="compositionally biased region" description="Basic and acidic residues" evidence="1">
    <location>
        <begin position="274"/>
        <end position="283"/>
    </location>
</feature>
<gene>
    <name evidence="2" type="ORF">P8C59_000449</name>
</gene>
<evidence type="ECO:0000313" key="3">
    <source>
        <dbReference type="Proteomes" id="UP001217918"/>
    </source>
</evidence>
<proteinExistence type="predicted"/>
<protein>
    <recommendedName>
        <fullName evidence="4">UspA domain-containing protein</fullName>
    </recommendedName>
</protein>
<dbReference type="PANTHER" id="PTHR47815">
    <property type="entry name" value="UNIVERSAL STRESS PROTEIN A FAMILY PROTEIN C25B2.10"/>
    <property type="match status" value="1"/>
</dbReference>
<feature type="compositionally biased region" description="Low complexity" evidence="1">
    <location>
        <begin position="212"/>
        <end position="226"/>
    </location>
</feature>
<dbReference type="CDD" id="cd23659">
    <property type="entry name" value="USP_At3g01520-like"/>
    <property type="match status" value="1"/>
</dbReference>
<comment type="caution">
    <text evidence="2">The sequence shown here is derived from an EMBL/GenBank/DDBJ whole genome shotgun (WGS) entry which is preliminary data.</text>
</comment>
<sequence>MIKDCENRPDIFWQATRLRNSSPTSVRFRQRVGFDNLLVGEATKSNTASLTLNSKHEGYHPRRRSRTFMVGLDVNSYSDYALAWLLDNMVDDGDEVICVRVVDANWRVTEKYQEEARKMMKGILEKNKQDRAISIVLEYAVGKLHDTFQQLIQIYQPAMLIQGGKHEIDSEASSVYELEKVLSADEEAHRVAAAIGLPAAFDPTIKPYKGGPSRPSSAPLSSPSLAELTCNQSPPPPPESTEANDSGEDESGEEDEYEVEAVSADQHLQAQDKATPEEREMQRRQKRRLHAMEVGEAKALLKSGAVQEEQDKDEEDEEDEDSQDGATGTAS</sequence>
<dbReference type="Proteomes" id="UP001217918">
    <property type="component" value="Unassembled WGS sequence"/>
</dbReference>
<accession>A0AAD9HX89</accession>
<feature type="region of interest" description="Disordered" evidence="1">
    <location>
        <begin position="202"/>
        <end position="331"/>
    </location>
</feature>
<keyword evidence="3" id="KW-1185">Reference proteome</keyword>
<feature type="compositionally biased region" description="Acidic residues" evidence="1">
    <location>
        <begin position="245"/>
        <end position="259"/>
    </location>
</feature>
<reference evidence="2" key="1">
    <citation type="journal article" date="2023" name="Mol. Plant Microbe Interact.">
        <title>Elucidating the Obligate Nature and Biological Capacity of an Invasive Fungal Corn Pathogen.</title>
        <authorList>
            <person name="MacCready J.S."/>
            <person name="Roggenkamp E.M."/>
            <person name="Gdanetz K."/>
            <person name="Chilvers M.I."/>
        </authorList>
    </citation>
    <scope>NUCLEOTIDE SEQUENCE</scope>
    <source>
        <strain evidence="2">PM02</strain>
    </source>
</reference>